<reference evidence="2 3" key="1">
    <citation type="journal article" date="2018" name="G3 (Bethesda)">
        <title>Phylogenetic and Phylogenomic Definition of Rhizopus Species.</title>
        <authorList>
            <person name="Gryganskyi A.P."/>
            <person name="Golan J."/>
            <person name="Dolatabadi S."/>
            <person name="Mondo S."/>
            <person name="Robb S."/>
            <person name="Idnurm A."/>
            <person name="Muszewska A."/>
            <person name="Steczkiewicz K."/>
            <person name="Masonjones S."/>
            <person name="Liao H.L."/>
            <person name="Gajdeczka M.T."/>
            <person name="Anike F."/>
            <person name="Vuek A."/>
            <person name="Anishchenko I.M."/>
            <person name="Voigt K."/>
            <person name="de Hoog G.S."/>
            <person name="Smith M.E."/>
            <person name="Heitman J."/>
            <person name="Vilgalys R."/>
            <person name="Stajich J.E."/>
        </authorList>
    </citation>
    <scope>NUCLEOTIDE SEQUENCE [LARGE SCALE GENOMIC DNA]</scope>
    <source>
        <strain evidence="2 3">CBS 357.93</strain>
    </source>
</reference>
<dbReference type="OrthoDB" id="2121326at2759"/>
<dbReference type="STRING" id="86630.A0A367JT99"/>
<dbReference type="Proteomes" id="UP000252139">
    <property type="component" value="Unassembled WGS sequence"/>
</dbReference>
<dbReference type="AlphaFoldDB" id="A0A367JT99"/>
<protein>
    <recommendedName>
        <fullName evidence="1">Thioredoxin domain-containing protein</fullName>
    </recommendedName>
</protein>
<dbReference type="InterPro" id="IPR050620">
    <property type="entry name" value="Thioredoxin_H-type-like"/>
</dbReference>
<name>A0A367JT99_RHIAZ</name>
<dbReference type="EMBL" id="PJQL01000744">
    <property type="protein sequence ID" value="RCH93079.1"/>
    <property type="molecule type" value="Genomic_DNA"/>
</dbReference>
<dbReference type="InterPro" id="IPR036249">
    <property type="entry name" value="Thioredoxin-like_sf"/>
</dbReference>
<evidence type="ECO:0000259" key="1">
    <source>
        <dbReference type="Pfam" id="PF00085"/>
    </source>
</evidence>
<dbReference type="Gene3D" id="3.40.30.10">
    <property type="entry name" value="Glutaredoxin"/>
    <property type="match status" value="1"/>
</dbReference>
<evidence type="ECO:0000313" key="2">
    <source>
        <dbReference type="EMBL" id="RCH93079.1"/>
    </source>
</evidence>
<proteinExistence type="predicted"/>
<comment type="caution">
    <text evidence="2">The sequence shown here is derived from an EMBL/GenBank/DDBJ whole genome shotgun (WGS) entry which is preliminary data.</text>
</comment>
<keyword evidence="3" id="KW-1185">Reference proteome</keyword>
<dbReference type="Pfam" id="PF00085">
    <property type="entry name" value="Thioredoxin"/>
    <property type="match status" value="1"/>
</dbReference>
<dbReference type="PANTHER" id="PTHR10438:SF468">
    <property type="entry name" value="THIOREDOXIN-1-RELATED"/>
    <property type="match status" value="1"/>
</dbReference>
<gene>
    <name evidence="2" type="ORF">CU097_007663</name>
</gene>
<accession>A0A367JT99</accession>
<dbReference type="InterPro" id="IPR013766">
    <property type="entry name" value="Thioredoxin_domain"/>
</dbReference>
<evidence type="ECO:0000313" key="3">
    <source>
        <dbReference type="Proteomes" id="UP000252139"/>
    </source>
</evidence>
<dbReference type="CDD" id="cd02947">
    <property type="entry name" value="TRX_family"/>
    <property type="match status" value="1"/>
</dbReference>
<feature type="domain" description="Thioredoxin" evidence="1">
    <location>
        <begin position="11"/>
        <end position="99"/>
    </location>
</feature>
<dbReference type="SUPFAM" id="SSF52833">
    <property type="entry name" value="Thioredoxin-like"/>
    <property type="match status" value="1"/>
</dbReference>
<sequence length="111" mass="12901">MGRLYFEIMGVLDNDQLQRFVKDERKLALYFTAPGCGLSAAIRSTIYRLSQEYKDIHFLEVDIEYFSDVLDEYGVRTTPTVVFFQDGERLNAIVGPNPYRIYAENIDTIFI</sequence>
<organism evidence="2 3">
    <name type="scientific">Rhizopus azygosporus</name>
    <name type="common">Rhizopus microsporus var. azygosporus</name>
    <dbReference type="NCBI Taxonomy" id="86630"/>
    <lineage>
        <taxon>Eukaryota</taxon>
        <taxon>Fungi</taxon>
        <taxon>Fungi incertae sedis</taxon>
        <taxon>Mucoromycota</taxon>
        <taxon>Mucoromycotina</taxon>
        <taxon>Mucoromycetes</taxon>
        <taxon>Mucorales</taxon>
        <taxon>Mucorineae</taxon>
        <taxon>Rhizopodaceae</taxon>
        <taxon>Rhizopus</taxon>
    </lineage>
</organism>
<dbReference type="PANTHER" id="PTHR10438">
    <property type="entry name" value="THIOREDOXIN"/>
    <property type="match status" value="1"/>
</dbReference>